<dbReference type="Pfam" id="PF01408">
    <property type="entry name" value="GFO_IDH_MocA"/>
    <property type="match status" value="1"/>
</dbReference>
<proteinExistence type="predicted"/>
<evidence type="ECO:0000259" key="4">
    <source>
        <dbReference type="Pfam" id="PF22725"/>
    </source>
</evidence>
<dbReference type="SUPFAM" id="SSF55347">
    <property type="entry name" value="Glyceraldehyde-3-phosphate dehydrogenase-like, C-terminal domain"/>
    <property type="match status" value="1"/>
</dbReference>
<dbReference type="InterPro" id="IPR055170">
    <property type="entry name" value="GFO_IDH_MocA-like_dom"/>
</dbReference>
<dbReference type="GO" id="GO:0016491">
    <property type="term" value="F:oxidoreductase activity"/>
    <property type="evidence" value="ECO:0007669"/>
    <property type="project" value="UniProtKB-KW"/>
</dbReference>
<evidence type="ECO:0000256" key="1">
    <source>
        <dbReference type="ARBA" id="ARBA00023002"/>
    </source>
</evidence>
<reference evidence="5 6" key="1">
    <citation type="submission" date="2020-02" db="EMBL/GenBank/DDBJ databases">
        <title>Whole-genome analyses of novel actinobacteria.</title>
        <authorList>
            <person name="Sahin N."/>
            <person name="Tatar D."/>
        </authorList>
    </citation>
    <scope>NUCLEOTIDE SEQUENCE [LARGE SCALE GENOMIC DNA]</scope>
    <source>
        <strain evidence="5 6">SB3404</strain>
    </source>
</reference>
<protein>
    <submittedName>
        <fullName evidence="5">Gfo/Idh/MocA family oxidoreductase</fullName>
    </submittedName>
</protein>
<keyword evidence="6" id="KW-1185">Reference proteome</keyword>
<evidence type="ECO:0000313" key="6">
    <source>
        <dbReference type="Proteomes" id="UP000477722"/>
    </source>
</evidence>
<evidence type="ECO:0000256" key="2">
    <source>
        <dbReference type="SAM" id="MobiDB-lite"/>
    </source>
</evidence>
<accession>A0A6G4WXL7</accession>
<dbReference type="GO" id="GO:0000166">
    <property type="term" value="F:nucleotide binding"/>
    <property type="evidence" value="ECO:0007669"/>
    <property type="project" value="InterPro"/>
</dbReference>
<dbReference type="Proteomes" id="UP000477722">
    <property type="component" value="Unassembled WGS sequence"/>
</dbReference>
<dbReference type="InterPro" id="IPR000683">
    <property type="entry name" value="Gfo/Idh/MocA-like_OxRdtase_N"/>
</dbReference>
<dbReference type="RefSeq" id="WP_165299050.1">
    <property type="nucleotide sequence ID" value="NZ_JAAKZZ010000111.1"/>
</dbReference>
<feature type="domain" description="Gfo/Idh/MocA-like oxidoreductase N-terminal" evidence="3">
    <location>
        <begin position="25"/>
        <end position="145"/>
    </location>
</feature>
<name>A0A6G4WXL7_9ACTN</name>
<dbReference type="AlphaFoldDB" id="A0A6G4WXL7"/>
<dbReference type="EMBL" id="JAAKZZ010000111">
    <property type="protein sequence ID" value="NGO69357.1"/>
    <property type="molecule type" value="Genomic_DNA"/>
</dbReference>
<dbReference type="SUPFAM" id="SSF51735">
    <property type="entry name" value="NAD(P)-binding Rossmann-fold domains"/>
    <property type="match status" value="1"/>
</dbReference>
<dbReference type="Gene3D" id="3.40.50.720">
    <property type="entry name" value="NAD(P)-binding Rossmann-like Domain"/>
    <property type="match status" value="1"/>
</dbReference>
<dbReference type="InterPro" id="IPR036291">
    <property type="entry name" value="NAD(P)-bd_dom_sf"/>
</dbReference>
<gene>
    <name evidence="5" type="ORF">G5C65_13535</name>
</gene>
<evidence type="ECO:0000313" key="5">
    <source>
        <dbReference type="EMBL" id="NGO69357.1"/>
    </source>
</evidence>
<sequence>MADGGPTGRVPAGDGRGPTEPDAPLRVVLAGAHGHGRTHLHNIRRLERAGVARLAGVCELRPLSAEELAGPPVPQSDDLGALLDRTGAQAAVLCTPIHTHLELASTVARRGVHQLLEKPPTPSRADFEALVETVRGTGTACQIGFQSFGSHALDTATALVEQGAIGAVRGVGAAGAWVRDDAYWRRVPWAGHRTLHGRDVMDGVLTNPLAHAVATALRLARADRAEDVRGLELELYRANPIEADDTSCVRVRTAAGTDVTAAVTLCAEESSEPYVVVHGERGRITFWYKQDELLVEREGHSPRRSRHGRTDLLENLAAHLADGTPLLAPPERTGAFMRLVEAVRTAPPPHPIPPGAWKQLPGRRTVPGVDGLTAAGAETLALYSELHAPWAVPPLEVTVP</sequence>
<feature type="region of interest" description="Disordered" evidence="2">
    <location>
        <begin position="1"/>
        <end position="23"/>
    </location>
</feature>
<keyword evidence="1" id="KW-0560">Oxidoreductase</keyword>
<dbReference type="PANTHER" id="PTHR43818:SF11">
    <property type="entry name" value="BCDNA.GH03377"/>
    <property type="match status" value="1"/>
</dbReference>
<evidence type="ECO:0000259" key="3">
    <source>
        <dbReference type="Pfam" id="PF01408"/>
    </source>
</evidence>
<dbReference type="Gene3D" id="3.30.360.10">
    <property type="entry name" value="Dihydrodipicolinate Reductase, domain 2"/>
    <property type="match status" value="1"/>
</dbReference>
<dbReference type="InterPro" id="IPR050463">
    <property type="entry name" value="Gfo/Idh/MocA_oxidrdct_glycsds"/>
</dbReference>
<comment type="caution">
    <text evidence="5">The sequence shown here is derived from an EMBL/GenBank/DDBJ whole genome shotgun (WGS) entry which is preliminary data.</text>
</comment>
<organism evidence="5 6">
    <name type="scientific">Streptomyces boncukensis</name>
    <dbReference type="NCBI Taxonomy" id="2711219"/>
    <lineage>
        <taxon>Bacteria</taxon>
        <taxon>Bacillati</taxon>
        <taxon>Actinomycetota</taxon>
        <taxon>Actinomycetes</taxon>
        <taxon>Kitasatosporales</taxon>
        <taxon>Streptomycetaceae</taxon>
        <taxon>Streptomyces</taxon>
    </lineage>
</organism>
<dbReference type="PANTHER" id="PTHR43818">
    <property type="entry name" value="BCDNA.GH03377"/>
    <property type="match status" value="1"/>
</dbReference>
<dbReference type="Pfam" id="PF22725">
    <property type="entry name" value="GFO_IDH_MocA_C3"/>
    <property type="match status" value="1"/>
</dbReference>
<feature type="domain" description="GFO/IDH/MocA-like oxidoreductase" evidence="4">
    <location>
        <begin position="155"/>
        <end position="284"/>
    </location>
</feature>